<comment type="caution">
    <text evidence="20">The sequence shown here is derived from an EMBL/GenBank/DDBJ whole genome shotgun (WGS) entry which is preliminary data.</text>
</comment>
<comment type="subcellular location">
    <subcellularLocation>
        <location evidence="1">Cell inner membrane</location>
        <topology evidence="1">Multi-pass membrane protein</topology>
    </subcellularLocation>
</comment>
<evidence type="ECO:0000313" key="20">
    <source>
        <dbReference type="EMBL" id="NTS65873.1"/>
    </source>
</evidence>
<gene>
    <name evidence="20" type="ORF">HRV97_11955</name>
</gene>
<evidence type="ECO:0000256" key="8">
    <source>
        <dbReference type="ARBA" id="ARBA00022692"/>
    </source>
</evidence>
<dbReference type="Pfam" id="PF13614">
    <property type="entry name" value="AAA_31"/>
    <property type="match status" value="1"/>
</dbReference>
<evidence type="ECO:0000256" key="12">
    <source>
        <dbReference type="ARBA" id="ARBA00022989"/>
    </source>
</evidence>
<accession>A0ABX2JHM2</accession>
<feature type="domain" description="AAA" evidence="18">
    <location>
        <begin position="526"/>
        <end position="670"/>
    </location>
</feature>
<dbReference type="PANTHER" id="PTHR32309:SF13">
    <property type="entry name" value="FERRIC ENTEROBACTIN TRANSPORT PROTEIN FEPE"/>
    <property type="match status" value="1"/>
</dbReference>
<evidence type="ECO:0000256" key="13">
    <source>
        <dbReference type="ARBA" id="ARBA00023136"/>
    </source>
</evidence>
<sequence length="712" mass="75648">MTQNVARVADPRIAEVFAIARDTLHRRWLTLALVALAVLVAGTAFVMTLPPKYAATTRVRIDPSRNPLATRSADGRAELTTEAIETEVSAIRALPVALEVVQKLGLDNDPEFAGTLKNAGAAARTNTTARQTAIANGVLGHLDVAREKLTYLIDVKFTSSSGQKSAAIADAFASTYIERRLTGKASTAERQSEWFSRRLAELAVETREADQRVAEFRGANGITESSAANSGSGTVLDQQVAPLASSLSLAESEAAGARSALNAAQGQMQRGGIGSVAAVLSSEVVTQLRAQRALVVQNMAEVQARYGDRHPETLRVREQLAGIDAQIQAEARRVVSSLQANAAAAGARAESLKSSLSNIETQRARDARNSVLAESLEREAAAKRAQYDRMSQLSLDSMQAARVSLAPAEIVDNAEPPAGPTSPNRPLLLVLTLIVALAAGTVTIAVQEALSGGLTSVEDIEREYGLPVVAAVPKVGKTENPADLMLDEPTSFYAEALRIGRAAVMGVRAGSAPQVVALTSALPAEGKSTTALAFARTLAIAGSKTILVECDVRRAVMQNMTRSPRPKVGIVEVLHGDASVDEAIMTGDVPNLDVLLQPTRFFSSENLFGEHAMDALMRDLRGRYEHIVLDLPPLLGLADGRFLAILADATIVVVKWNDTSRGAVSSAINFLRTDGSRPVGIMLSMVDPASASAGALNYYSNKYSDYYQNYRS</sequence>
<dbReference type="InterPro" id="IPR027417">
    <property type="entry name" value="P-loop_NTPase"/>
</dbReference>
<keyword evidence="6" id="KW-0997">Cell inner membrane</keyword>
<dbReference type="PANTHER" id="PTHR32309">
    <property type="entry name" value="TYROSINE-PROTEIN KINASE"/>
    <property type="match status" value="1"/>
</dbReference>
<keyword evidence="5" id="KW-1003">Cell membrane</keyword>
<evidence type="ECO:0000313" key="21">
    <source>
        <dbReference type="Proteomes" id="UP000621447"/>
    </source>
</evidence>
<evidence type="ECO:0000256" key="9">
    <source>
        <dbReference type="ARBA" id="ARBA00022741"/>
    </source>
</evidence>
<evidence type="ECO:0000256" key="5">
    <source>
        <dbReference type="ARBA" id="ARBA00022475"/>
    </source>
</evidence>
<keyword evidence="9" id="KW-0547">Nucleotide-binding</keyword>
<keyword evidence="8 16" id="KW-0812">Transmembrane</keyword>
<dbReference type="CDD" id="cd05387">
    <property type="entry name" value="BY-kinase"/>
    <property type="match status" value="1"/>
</dbReference>
<dbReference type="InterPro" id="IPR050445">
    <property type="entry name" value="Bact_polysacc_biosynth/exp"/>
</dbReference>
<evidence type="ECO:0000256" key="1">
    <source>
        <dbReference type="ARBA" id="ARBA00004429"/>
    </source>
</evidence>
<keyword evidence="7" id="KW-0808">Transferase</keyword>
<dbReference type="RefSeq" id="WP_174194507.1">
    <property type="nucleotide sequence ID" value="NZ_JABULH010000005.1"/>
</dbReference>
<keyword evidence="21" id="KW-1185">Reference proteome</keyword>
<dbReference type="InterPro" id="IPR003856">
    <property type="entry name" value="LPS_length_determ_N"/>
</dbReference>
<dbReference type="EC" id="2.7.10.2" evidence="4"/>
<evidence type="ECO:0000256" key="4">
    <source>
        <dbReference type="ARBA" id="ARBA00011903"/>
    </source>
</evidence>
<evidence type="ECO:0000256" key="6">
    <source>
        <dbReference type="ARBA" id="ARBA00022519"/>
    </source>
</evidence>
<dbReference type="SUPFAM" id="SSF52540">
    <property type="entry name" value="P-loop containing nucleoside triphosphate hydrolases"/>
    <property type="match status" value="1"/>
</dbReference>
<reference evidence="20 21" key="1">
    <citation type="submission" date="2020-06" db="EMBL/GenBank/DDBJ databases">
        <title>Sphingomonas hominis sp. nov., a member of the Sphingomonas, isolated from the hair of a 22-year-old girl.</title>
        <authorList>
            <person name="Zhang D.-F."/>
            <person name="Cui X.-W."/>
        </authorList>
    </citation>
    <scope>NUCLEOTIDE SEQUENCE [LARGE SCALE GENOMIC DNA]</scope>
    <source>
        <strain evidence="20 21">HHU CXW</strain>
    </source>
</reference>
<evidence type="ECO:0000256" key="10">
    <source>
        <dbReference type="ARBA" id="ARBA00022777"/>
    </source>
</evidence>
<comment type="similarity">
    <text evidence="3">Belongs to the etk/wzc family.</text>
</comment>
<dbReference type="Proteomes" id="UP000621447">
    <property type="component" value="Unassembled WGS sequence"/>
</dbReference>
<comment type="catalytic activity">
    <reaction evidence="15">
        <text>L-tyrosyl-[protein] + ATP = O-phospho-L-tyrosyl-[protein] + ADP + H(+)</text>
        <dbReference type="Rhea" id="RHEA:10596"/>
        <dbReference type="Rhea" id="RHEA-COMP:10136"/>
        <dbReference type="Rhea" id="RHEA-COMP:20101"/>
        <dbReference type="ChEBI" id="CHEBI:15378"/>
        <dbReference type="ChEBI" id="CHEBI:30616"/>
        <dbReference type="ChEBI" id="CHEBI:46858"/>
        <dbReference type="ChEBI" id="CHEBI:61978"/>
        <dbReference type="ChEBI" id="CHEBI:456216"/>
        <dbReference type="EC" id="2.7.10.2"/>
    </reaction>
</comment>
<evidence type="ECO:0000256" key="3">
    <source>
        <dbReference type="ARBA" id="ARBA00008883"/>
    </source>
</evidence>
<evidence type="ECO:0000259" key="19">
    <source>
        <dbReference type="Pfam" id="PF13807"/>
    </source>
</evidence>
<evidence type="ECO:0000256" key="7">
    <source>
        <dbReference type="ARBA" id="ARBA00022679"/>
    </source>
</evidence>
<proteinExistence type="inferred from homology"/>
<keyword evidence="11" id="KW-0067">ATP-binding</keyword>
<keyword evidence="13 16" id="KW-0472">Membrane</keyword>
<keyword evidence="12 16" id="KW-1133">Transmembrane helix</keyword>
<keyword evidence="14" id="KW-0829">Tyrosine-protein kinase</keyword>
<feature type="transmembrane region" description="Helical" evidence="16">
    <location>
        <begin position="28"/>
        <end position="49"/>
    </location>
</feature>
<feature type="domain" description="Tyrosine-protein kinase G-rich" evidence="19">
    <location>
        <begin position="372"/>
        <end position="448"/>
    </location>
</feature>
<dbReference type="InterPro" id="IPR032807">
    <property type="entry name" value="GNVR"/>
</dbReference>
<dbReference type="Gene3D" id="3.40.50.300">
    <property type="entry name" value="P-loop containing nucleotide triphosphate hydrolases"/>
    <property type="match status" value="1"/>
</dbReference>
<feature type="domain" description="Polysaccharide chain length determinant N-terminal" evidence="17">
    <location>
        <begin position="23"/>
        <end position="103"/>
    </location>
</feature>
<evidence type="ECO:0000259" key="17">
    <source>
        <dbReference type="Pfam" id="PF02706"/>
    </source>
</evidence>
<evidence type="ECO:0000256" key="11">
    <source>
        <dbReference type="ARBA" id="ARBA00022840"/>
    </source>
</evidence>
<evidence type="ECO:0000256" key="16">
    <source>
        <dbReference type="SAM" id="Phobius"/>
    </source>
</evidence>
<keyword evidence="10" id="KW-0418">Kinase</keyword>
<dbReference type="EMBL" id="JABULH010000005">
    <property type="protein sequence ID" value="NTS65873.1"/>
    <property type="molecule type" value="Genomic_DNA"/>
</dbReference>
<evidence type="ECO:0000259" key="18">
    <source>
        <dbReference type="Pfam" id="PF13614"/>
    </source>
</evidence>
<name>A0ABX2JHM2_9SPHN</name>
<dbReference type="Pfam" id="PF13807">
    <property type="entry name" value="GNVR"/>
    <property type="match status" value="1"/>
</dbReference>
<dbReference type="Pfam" id="PF02706">
    <property type="entry name" value="Wzz"/>
    <property type="match status" value="1"/>
</dbReference>
<comment type="similarity">
    <text evidence="2">Belongs to the CpsD/CapB family.</text>
</comment>
<organism evidence="20 21">
    <name type="scientific">Sphingomonas hominis</name>
    <dbReference type="NCBI Taxonomy" id="2741495"/>
    <lineage>
        <taxon>Bacteria</taxon>
        <taxon>Pseudomonadati</taxon>
        <taxon>Pseudomonadota</taxon>
        <taxon>Alphaproteobacteria</taxon>
        <taxon>Sphingomonadales</taxon>
        <taxon>Sphingomonadaceae</taxon>
        <taxon>Sphingomonas</taxon>
    </lineage>
</organism>
<dbReference type="InterPro" id="IPR005702">
    <property type="entry name" value="Wzc-like_C"/>
</dbReference>
<evidence type="ECO:0000256" key="15">
    <source>
        <dbReference type="ARBA" id="ARBA00051245"/>
    </source>
</evidence>
<protein>
    <recommendedName>
        <fullName evidence="4">non-specific protein-tyrosine kinase</fullName>
        <ecNumber evidence="4">2.7.10.2</ecNumber>
    </recommendedName>
</protein>
<evidence type="ECO:0000256" key="2">
    <source>
        <dbReference type="ARBA" id="ARBA00007316"/>
    </source>
</evidence>
<dbReference type="InterPro" id="IPR025669">
    <property type="entry name" value="AAA_dom"/>
</dbReference>
<evidence type="ECO:0000256" key="14">
    <source>
        <dbReference type="ARBA" id="ARBA00023137"/>
    </source>
</evidence>